<proteinExistence type="predicted"/>
<organism evidence="1 2">
    <name type="scientific">Ferroacidibacillus organovorans</name>
    <dbReference type="NCBI Taxonomy" id="1765683"/>
    <lineage>
        <taxon>Bacteria</taxon>
        <taxon>Bacillati</taxon>
        <taxon>Bacillota</taxon>
        <taxon>Bacilli</taxon>
        <taxon>Bacillales</taxon>
        <taxon>Alicyclobacillaceae</taxon>
        <taxon>Ferroacidibacillus</taxon>
    </lineage>
</organism>
<accession>A0A853KDR4</accession>
<evidence type="ECO:0000313" key="2">
    <source>
        <dbReference type="Proteomes" id="UP000077421"/>
    </source>
</evidence>
<comment type="caution">
    <text evidence="1">The sequence shown here is derived from an EMBL/GenBank/DDBJ whole genome shotgun (WGS) entry which is preliminary data.</text>
</comment>
<dbReference type="Proteomes" id="UP000077421">
    <property type="component" value="Unassembled WGS sequence"/>
</dbReference>
<dbReference type="RefSeq" id="WP_067565209.1">
    <property type="nucleotide sequence ID" value="NZ_LSUQ01000031.1"/>
</dbReference>
<sequence>MNEKNNGSRFYLPLKPPTDKNLLEVSKKGYEDMTNQEAKNLSRWKVDHLFPERLSVLIEVCEFDDIKLDFSIRSLVYVWEWFLKNMSYANRTEEEIGDEIRVLPDPLRSVVNIDRVKFDEKTFTMIYDISIYYGEVVIRHHPEIYWGVLLKRKRDFNYHKTVLMSSKRDLSFNTINMVNVLAGKAKDGNLNRFALLDHYTMYRETGVYAKLD</sequence>
<reference evidence="1 2" key="1">
    <citation type="submission" date="2016-02" db="EMBL/GenBank/DDBJ databases">
        <title>Draft genome sequence of Acidibacillus ferrooxidans SLC66.</title>
        <authorList>
            <person name="Oliveira G."/>
            <person name="Nancucheo I."/>
            <person name="Dall'Agnol H."/>
            <person name="Johnson B."/>
            <person name="Oliveira R."/>
            <person name="Nunes G.L."/>
            <person name="Tzotzos G."/>
            <person name="Orellana S.C."/>
            <person name="Salim A.C."/>
            <person name="Araujo F.M."/>
        </authorList>
    </citation>
    <scope>NUCLEOTIDE SEQUENCE [LARGE SCALE GENOMIC DNA]</scope>
    <source>
        <strain evidence="1 2">SLC66</strain>
    </source>
</reference>
<dbReference type="EMBL" id="LSUQ01000031">
    <property type="protein sequence ID" value="OAG93540.1"/>
    <property type="molecule type" value="Genomic_DNA"/>
</dbReference>
<dbReference type="AlphaFoldDB" id="A0A853KDR4"/>
<protein>
    <submittedName>
        <fullName evidence="1">Uncharacterized protein</fullName>
    </submittedName>
</protein>
<evidence type="ECO:0000313" key="1">
    <source>
        <dbReference type="EMBL" id="OAG93540.1"/>
    </source>
</evidence>
<gene>
    <name evidence="1" type="ORF">AYW79_10220</name>
</gene>
<name>A0A853KDR4_9BACL</name>